<sequence length="115" mass="12497">MQPAGGPFFERNGLLFLPLDEVRSTTTQLVQARPLVNALAHDSSVSGLAGVLTTSLLLPLLTGQVKLSDMRYLLSQSAAVVDRVLANQPAAFSWRALSTRMPRYNQPARSSQCSR</sequence>
<accession>A0A2C9XWT0</accession>
<comment type="caution">
    <text evidence="1">The sequence shown here is derived from an EMBL/GenBank/DDBJ whole genome shotgun (WGS) entry which is preliminary data.</text>
</comment>
<protein>
    <submittedName>
        <fullName evidence="1">Hopanoid-associated RND transporter, HpnN</fullName>
    </submittedName>
</protein>
<evidence type="ECO:0000313" key="1">
    <source>
        <dbReference type="EMBL" id="OTP65634.1"/>
    </source>
</evidence>
<dbReference type="AlphaFoldDB" id="A0A2C9XWT0"/>
<dbReference type="EMBL" id="NBTY01000218">
    <property type="protein sequence ID" value="OTP65634.1"/>
    <property type="molecule type" value="Genomic_DNA"/>
</dbReference>
<organism evidence="1 2">
    <name type="scientific">Caballeronia sordidicola</name>
    <name type="common">Burkholderia sordidicola</name>
    <dbReference type="NCBI Taxonomy" id="196367"/>
    <lineage>
        <taxon>Bacteria</taxon>
        <taxon>Pseudomonadati</taxon>
        <taxon>Pseudomonadota</taxon>
        <taxon>Betaproteobacteria</taxon>
        <taxon>Burkholderiales</taxon>
        <taxon>Burkholderiaceae</taxon>
        <taxon>Caballeronia</taxon>
    </lineage>
</organism>
<proteinExistence type="predicted"/>
<gene>
    <name evidence="1" type="ORF">PAMC26510_37700</name>
</gene>
<evidence type="ECO:0000313" key="2">
    <source>
        <dbReference type="Proteomes" id="UP000194546"/>
    </source>
</evidence>
<name>A0A2C9XWT0_CABSO</name>
<dbReference type="Proteomes" id="UP000194546">
    <property type="component" value="Unassembled WGS sequence"/>
</dbReference>
<reference evidence="1 2" key="1">
    <citation type="submission" date="2017-03" db="EMBL/GenBank/DDBJ databases">
        <title>Genome analysis of strain PAMC 26510.</title>
        <authorList>
            <person name="Oh H.-M."/>
            <person name="Yang J.-A."/>
        </authorList>
    </citation>
    <scope>NUCLEOTIDE SEQUENCE [LARGE SCALE GENOMIC DNA]</scope>
    <source>
        <strain evidence="1 2">PAMC 26510</strain>
    </source>
</reference>